<name>A0AAN9QGK1_CANGL</name>
<dbReference type="Proteomes" id="UP001367508">
    <property type="component" value="Unassembled WGS sequence"/>
</dbReference>
<dbReference type="EMBL" id="JAYMYQ010000004">
    <property type="protein sequence ID" value="KAK7336830.1"/>
    <property type="molecule type" value="Genomic_DNA"/>
</dbReference>
<sequence length="102" mass="11487">MAEQRILICYGAIQETDLVIVMMALSNDHDKHWRTRRKIMTSIDHVGSQHDFLSFALSGVCVFFRVILISGPDKVFDHIAEMSSTYSITSVFDNELNGGNPP</sequence>
<proteinExistence type="predicted"/>
<organism evidence="1 2">
    <name type="scientific">Canavalia gladiata</name>
    <name type="common">Sword bean</name>
    <name type="synonym">Dolichos gladiatus</name>
    <dbReference type="NCBI Taxonomy" id="3824"/>
    <lineage>
        <taxon>Eukaryota</taxon>
        <taxon>Viridiplantae</taxon>
        <taxon>Streptophyta</taxon>
        <taxon>Embryophyta</taxon>
        <taxon>Tracheophyta</taxon>
        <taxon>Spermatophyta</taxon>
        <taxon>Magnoliopsida</taxon>
        <taxon>eudicotyledons</taxon>
        <taxon>Gunneridae</taxon>
        <taxon>Pentapetalae</taxon>
        <taxon>rosids</taxon>
        <taxon>fabids</taxon>
        <taxon>Fabales</taxon>
        <taxon>Fabaceae</taxon>
        <taxon>Papilionoideae</taxon>
        <taxon>50 kb inversion clade</taxon>
        <taxon>NPAAA clade</taxon>
        <taxon>indigoferoid/millettioid clade</taxon>
        <taxon>Phaseoleae</taxon>
        <taxon>Canavalia</taxon>
    </lineage>
</organism>
<gene>
    <name evidence="1" type="ORF">VNO77_17380</name>
</gene>
<evidence type="ECO:0000313" key="2">
    <source>
        <dbReference type="Proteomes" id="UP001367508"/>
    </source>
</evidence>
<protein>
    <submittedName>
        <fullName evidence="1">Uncharacterized protein</fullName>
    </submittedName>
</protein>
<dbReference type="AlphaFoldDB" id="A0AAN9QGK1"/>
<comment type="caution">
    <text evidence="1">The sequence shown here is derived from an EMBL/GenBank/DDBJ whole genome shotgun (WGS) entry which is preliminary data.</text>
</comment>
<keyword evidence="2" id="KW-1185">Reference proteome</keyword>
<accession>A0AAN9QGK1</accession>
<reference evidence="1 2" key="1">
    <citation type="submission" date="2024-01" db="EMBL/GenBank/DDBJ databases">
        <title>The genomes of 5 underutilized Papilionoideae crops provide insights into root nodulation and disease resistanc.</title>
        <authorList>
            <person name="Jiang F."/>
        </authorList>
    </citation>
    <scope>NUCLEOTIDE SEQUENCE [LARGE SCALE GENOMIC DNA]</scope>
    <source>
        <strain evidence="1">LVBAO_FW01</strain>
        <tissue evidence="1">Leaves</tissue>
    </source>
</reference>
<evidence type="ECO:0000313" key="1">
    <source>
        <dbReference type="EMBL" id="KAK7336830.1"/>
    </source>
</evidence>